<keyword evidence="2" id="KW-0042">Antenna complex</keyword>
<dbReference type="PANTHER" id="PTHR12697">
    <property type="entry name" value="PBS LYASE HEAT-LIKE PROTEIN"/>
    <property type="match status" value="1"/>
</dbReference>
<dbReference type="EMBL" id="JACXAE010000039">
    <property type="protein sequence ID" value="MBD2772350.1"/>
    <property type="molecule type" value="Genomic_DNA"/>
</dbReference>
<dbReference type="SMART" id="SM00567">
    <property type="entry name" value="EZ_HEAT"/>
    <property type="match status" value="14"/>
</dbReference>
<evidence type="ECO:0000313" key="8">
    <source>
        <dbReference type="Proteomes" id="UP000629098"/>
    </source>
</evidence>
<evidence type="ECO:0000259" key="6">
    <source>
        <dbReference type="Pfam" id="PF12770"/>
    </source>
</evidence>
<dbReference type="RefSeq" id="WP_190826800.1">
    <property type="nucleotide sequence ID" value="NZ_CAWPPI010000039.1"/>
</dbReference>
<dbReference type="Gene3D" id="1.25.10.10">
    <property type="entry name" value="Leucine-rich Repeat Variant"/>
    <property type="match status" value="6"/>
</dbReference>
<dbReference type="SUPFAM" id="SSF48371">
    <property type="entry name" value="ARM repeat"/>
    <property type="match status" value="2"/>
</dbReference>
<evidence type="ECO:0000256" key="1">
    <source>
        <dbReference type="ARBA" id="ARBA00009299"/>
    </source>
</evidence>
<dbReference type="PROSITE" id="PS50176">
    <property type="entry name" value="ARM_REPEAT"/>
    <property type="match status" value="1"/>
</dbReference>
<dbReference type="InterPro" id="IPR004155">
    <property type="entry name" value="PBS_lyase_HEAT"/>
</dbReference>
<dbReference type="Pfam" id="PF12770">
    <property type="entry name" value="CHAT"/>
    <property type="match status" value="1"/>
</dbReference>
<dbReference type="GO" id="GO:0016491">
    <property type="term" value="F:oxidoreductase activity"/>
    <property type="evidence" value="ECO:0007669"/>
    <property type="project" value="TreeGrafter"/>
</dbReference>
<keyword evidence="8" id="KW-1185">Reference proteome</keyword>
<protein>
    <submittedName>
        <fullName evidence="7">HEAT repeat domain-containing protein</fullName>
    </submittedName>
</protein>
<dbReference type="Proteomes" id="UP000629098">
    <property type="component" value="Unassembled WGS sequence"/>
</dbReference>
<gene>
    <name evidence="7" type="ORF">ICL16_09755</name>
</gene>
<evidence type="ECO:0000256" key="3">
    <source>
        <dbReference type="ARBA" id="ARBA00022738"/>
    </source>
</evidence>
<evidence type="ECO:0000313" key="7">
    <source>
        <dbReference type="EMBL" id="MBD2772350.1"/>
    </source>
</evidence>
<accession>A0A8J7CCK2</accession>
<dbReference type="GO" id="GO:0016829">
    <property type="term" value="F:lyase activity"/>
    <property type="evidence" value="ECO:0007669"/>
    <property type="project" value="UniProtKB-KW"/>
</dbReference>
<feature type="coiled-coil region" evidence="5">
    <location>
        <begin position="637"/>
        <end position="687"/>
    </location>
</feature>
<dbReference type="InterPro" id="IPR024983">
    <property type="entry name" value="CHAT_dom"/>
</dbReference>
<comment type="caution">
    <text evidence="7">The sequence shown here is derived from an EMBL/GenBank/DDBJ whole genome shotgun (WGS) entry which is preliminary data.</text>
</comment>
<dbReference type="PANTHER" id="PTHR12697:SF5">
    <property type="entry name" value="DEOXYHYPUSINE HYDROXYLASE"/>
    <property type="match status" value="1"/>
</dbReference>
<dbReference type="GO" id="GO:0030089">
    <property type="term" value="C:phycobilisome"/>
    <property type="evidence" value="ECO:0007669"/>
    <property type="project" value="UniProtKB-KW"/>
</dbReference>
<comment type="similarity">
    <text evidence="1">Belongs to the CpcE/RpcE/PecE family.</text>
</comment>
<organism evidence="7 8">
    <name type="scientific">Iningainema tapete BLCC-T55</name>
    <dbReference type="NCBI Taxonomy" id="2748662"/>
    <lineage>
        <taxon>Bacteria</taxon>
        <taxon>Bacillati</taxon>
        <taxon>Cyanobacteriota</taxon>
        <taxon>Cyanophyceae</taxon>
        <taxon>Nostocales</taxon>
        <taxon>Scytonemataceae</taxon>
        <taxon>Iningainema tapete</taxon>
    </lineage>
</organism>
<dbReference type="Pfam" id="PF03130">
    <property type="entry name" value="HEAT_PBS"/>
    <property type="match status" value="2"/>
</dbReference>
<keyword evidence="5" id="KW-0175">Coiled coil</keyword>
<evidence type="ECO:0000256" key="2">
    <source>
        <dbReference type="ARBA" id="ARBA00022549"/>
    </source>
</evidence>
<evidence type="ECO:0000256" key="5">
    <source>
        <dbReference type="SAM" id="Coils"/>
    </source>
</evidence>
<keyword evidence="4" id="KW-0456">Lyase</keyword>
<dbReference type="InterPro" id="IPR000225">
    <property type="entry name" value="Armadillo"/>
</dbReference>
<proteinExistence type="inferred from homology"/>
<sequence length="1091" mass="121801">MPFESDPKKNDAEIKRLIALLGSAQDWQTHWQAARSLAKIGSGNPEAIKGLIQLLDSTQNEGIRWQAVESLAEIGSGKAEAIAALIQLLGSTQDKYTRWQAAKSLAKIDPGNPEAIAALIQLLDNTQDEYTRRQAVESLAKIDPGNPEAIAALIQLLGSTQDEDIRRQAVESLAEIGSGNVETIAALIQLLGSTQDEDTRRQAAESLAKIDPGNPEAIAALIQLLGSTQDEDTRRQAVGSLVKIDPGNPEAIAALIQLLSSTQNEETRRQAVGSLAKIGSGNVETIAALIQLLGSTQDEVTRLQAARSLAEIGSGNVETIAALIQLLGSTQDKDTRRQAAESLAKIDPGNPEAIAALKQLLGSTQDKDTRRQAAESLAKIDPGNPEAITALIQLLGSTQNKETRRQAARSLAKIGSGNPEAIAALIQLLGSTQNEYIRRQAARSLENIASGNAQAIAALIQLLNTSNSYSVRRQSAEILKKIGIGNLKAIEELRTLHHTSQSAYTHHLVTEILAEIDSVTDGQTQREDDLLLFLQVARVKETVDEYFAVNNYKKTKFCYQRIIACLDKLQEGRDILTRRSLMNSYLEIYKRIVAFAINTEDFKSALFYAEIFRNRYLVERISQQDMPLPKTVTSELAEKINQAKQTERRRLQEYTNAISRNLDEQQLEELERKWSEAKEALENLYVQVAVVEPEFIAKTKVSPITYKEVQALLPSDTAIIEFFFTDQKLVTILILPGTESPIIPKSLSLLLKQASLESFAQAWVTGIAAKSKKNQEKVDIKIREISHLIDLISDQLKFRDLLNYIPSEIKHLIIIPHQYLHFFPIHALWINDHQRLIDRFSVSYVPNLQVWKICQNRQRSRKTLIGVENPTQDKDLIFVKAEVSSIRQRRQFIQHQILTGQQASKAQVLQFAESHHCFHFSGHAEYNFENPLDSYLMLSQNNDENLTLSSIFSDLQMPHADLVTLSACCTGLVDAFQPSDEHLGLATSFLLAGAKAVIGSQWKVNSIATAFLFDEFYRQLETIDNKAVALQNAQNWLRRCTAEELRERAKTWDLSILEPKEKFRLERALKRLHDIPFENPYYWAAFILTGC</sequence>
<reference evidence="7" key="1">
    <citation type="submission" date="2020-09" db="EMBL/GenBank/DDBJ databases">
        <title>Iningainema tapete sp. nov. (Scytonemataceae, Cyanobacteria) from greenhouses in central Florida (USA) produces two types of nodularin with biosynthetic potential for microcystin-LR and anabaenopeptins.</title>
        <authorList>
            <person name="Berthold D.E."/>
            <person name="Lefler F.W."/>
            <person name="Huang I.-S."/>
            <person name="Abdulla H."/>
            <person name="Zimba P.V."/>
            <person name="Laughinghouse H.D. IV."/>
        </authorList>
    </citation>
    <scope>NUCLEOTIDE SEQUENCE</scope>
    <source>
        <strain evidence="7">BLCCT55</strain>
    </source>
</reference>
<dbReference type="InterPro" id="IPR016024">
    <property type="entry name" value="ARM-type_fold"/>
</dbReference>
<keyword evidence="3" id="KW-0605">Phycobilisome</keyword>
<feature type="domain" description="CHAT" evidence="6">
    <location>
        <begin position="806"/>
        <end position="1090"/>
    </location>
</feature>
<dbReference type="Pfam" id="PF13646">
    <property type="entry name" value="HEAT_2"/>
    <property type="match status" value="3"/>
</dbReference>
<name>A0A8J7CCK2_9CYAN</name>
<evidence type="ECO:0000256" key="4">
    <source>
        <dbReference type="ARBA" id="ARBA00023239"/>
    </source>
</evidence>
<dbReference type="InterPro" id="IPR011989">
    <property type="entry name" value="ARM-like"/>
</dbReference>
<dbReference type="AlphaFoldDB" id="A0A8J7CCK2"/>